<accession>A0A1L9R5B0</accession>
<dbReference type="GeneID" id="63745714"/>
<gene>
    <name evidence="1" type="ORF">ASPWEDRAFT_164005</name>
</gene>
<proteinExistence type="predicted"/>
<dbReference type="OrthoDB" id="4435769at2759"/>
<dbReference type="AlphaFoldDB" id="A0A1L9R5B0"/>
<dbReference type="EMBL" id="KV878217">
    <property type="protein sequence ID" value="OJJ30101.1"/>
    <property type="molecule type" value="Genomic_DNA"/>
</dbReference>
<organism evidence="1 2">
    <name type="scientific">Aspergillus wentii DTO 134E9</name>
    <dbReference type="NCBI Taxonomy" id="1073089"/>
    <lineage>
        <taxon>Eukaryota</taxon>
        <taxon>Fungi</taxon>
        <taxon>Dikarya</taxon>
        <taxon>Ascomycota</taxon>
        <taxon>Pezizomycotina</taxon>
        <taxon>Eurotiomycetes</taxon>
        <taxon>Eurotiomycetidae</taxon>
        <taxon>Eurotiales</taxon>
        <taxon>Aspergillaceae</taxon>
        <taxon>Aspergillus</taxon>
        <taxon>Aspergillus subgen. Cremei</taxon>
    </lineage>
</organism>
<name>A0A1L9R5B0_ASPWE</name>
<reference evidence="2" key="1">
    <citation type="journal article" date="2017" name="Genome Biol.">
        <title>Comparative genomics reveals high biological diversity and specific adaptations in the industrially and medically important fungal genus Aspergillus.</title>
        <authorList>
            <person name="de Vries R.P."/>
            <person name="Riley R."/>
            <person name="Wiebenga A."/>
            <person name="Aguilar-Osorio G."/>
            <person name="Amillis S."/>
            <person name="Uchima C.A."/>
            <person name="Anderluh G."/>
            <person name="Asadollahi M."/>
            <person name="Askin M."/>
            <person name="Barry K."/>
            <person name="Battaglia E."/>
            <person name="Bayram O."/>
            <person name="Benocci T."/>
            <person name="Braus-Stromeyer S.A."/>
            <person name="Caldana C."/>
            <person name="Canovas D."/>
            <person name="Cerqueira G.C."/>
            <person name="Chen F."/>
            <person name="Chen W."/>
            <person name="Choi C."/>
            <person name="Clum A."/>
            <person name="Dos Santos R.A."/>
            <person name="Damasio A.R."/>
            <person name="Diallinas G."/>
            <person name="Emri T."/>
            <person name="Fekete E."/>
            <person name="Flipphi M."/>
            <person name="Freyberg S."/>
            <person name="Gallo A."/>
            <person name="Gournas C."/>
            <person name="Habgood R."/>
            <person name="Hainaut M."/>
            <person name="Harispe M.L."/>
            <person name="Henrissat B."/>
            <person name="Hilden K.S."/>
            <person name="Hope R."/>
            <person name="Hossain A."/>
            <person name="Karabika E."/>
            <person name="Karaffa L."/>
            <person name="Karanyi Z."/>
            <person name="Krasevec N."/>
            <person name="Kuo A."/>
            <person name="Kusch H."/>
            <person name="LaButti K."/>
            <person name="Lagendijk E.L."/>
            <person name="Lapidus A."/>
            <person name="Levasseur A."/>
            <person name="Lindquist E."/>
            <person name="Lipzen A."/>
            <person name="Logrieco A.F."/>
            <person name="MacCabe A."/>
            <person name="Maekelae M.R."/>
            <person name="Malavazi I."/>
            <person name="Melin P."/>
            <person name="Meyer V."/>
            <person name="Mielnichuk N."/>
            <person name="Miskei M."/>
            <person name="Molnar A.P."/>
            <person name="Mule G."/>
            <person name="Ngan C.Y."/>
            <person name="Orejas M."/>
            <person name="Orosz E."/>
            <person name="Ouedraogo J.P."/>
            <person name="Overkamp K.M."/>
            <person name="Park H.-S."/>
            <person name="Perrone G."/>
            <person name="Piumi F."/>
            <person name="Punt P.J."/>
            <person name="Ram A.F."/>
            <person name="Ramon A."/>
            <person name="Rauscher S."/>
            <person name="Record E."/>
            <person name="Riano-Pachon D.M."/>
            <person name="Robert V."/>
            <person name="Roehrig J."/>
            <person name="Ruller R."/>
            <person name="Salamov A."/>
            <person name="Salih N.S."/>
            <person name="Samson R.A."/>
            <person name="Sandor E."/>
            <person name="Sanguinetti M."/>
            <person name="Schuetze T."/>
            <person name="Sepcic K."/>
            <person name="Shelest E."/>
            <person name="Sherlock G."/>
            <person name="Sophianopoulou V."/>
            <person name="Squina F.M."/>
            <person name="Sun H."/>
            <person name="Susca A."/>
            <person name="Todd R.B."/>
            <person name="Tsang A."/>
            <person name="Unkles S.E."/>
            <person name="van de Wiele N."/>
            <person name="van Rossen-Uffink D."/>
            <person name="Oliveira J.V."/>
            <person name="Vesth T.C."/>
            <person name="Visser J."/>
            <person name="Yu J.-H."/>
            <person name="Zhou M."/>
            <person name="Andersen M.R."/>
            <person name="Archer D.B."/>
            <person name="Baker S.E."/>
            <person name="Benoit I."/>
            <person name="Brakhage A.A."/>
            <person name="Braus G.H."/>
            <person name="Fischer R."/>
            <person name="Frisvad J.C."/>
            <person name="Goldman G.H."/>
            <person name="Houbraken J."/>
            <person name="Oakley B."/>
            <person name="Pocsi I."/>
            <person name="Scazzocchio C."/>
            <person name="Seiboth B."/>
            <person name="vanKuyk P.A."/>
            <person name="Wortman J."/>
            <person name="Dyer P.S."/>
            <person name="Grigoriev I.V."/>
        </authorList>
    </citation>
    <scope>NUCLEOTIDE SEQUENCE [LARGE SCALE GENOMIC DNA]</scope>
    <source>
        <strain evidence="2">DTO 134E9</strain>
    </source>
</reference>
<protein>
    <submittedName>
        <fullName evidence="1">Uncharacterized protein</fullName>
    </submittedName>
</protein>
<sequence length="248" mass="27693">MPLLASQISTTALTEDNVTHNQFRTPQSLPDVNPGLPPAAASTWPASSNGTAHHIPVTQYHETVGNESISHHYQYVIDHVKRAGFESFDALVSGYYTLSFTRNSTADRAQKASRAKRLRSVLESLHKHSKEWTKWEARGFQEQTVQAAEGIYVAELGELQLDSDVNIYGTVDDLPPIEIQKSQVLQNLQRQYENKVPNLWALFTELAGASSPHTEDATILSLTLLHSINTNPELNLRETIINLVDRLL</sequence>
<evidence type="ECO:0000313" key="1">
    <source>
        <dbReference type="EMBL" id="OJJ30101.1"/>
    </source>
</evidence>
<keyword evidence="2" id="KW-1185">Reference proteome</keyword>
<dbReference type="Proteomes" id="UP000184383">
    <property type="component" value="Unassembled WGS sequence"/>
</dbReference>
<dbReference type="RefSeq" id="XP_040683778.1">
    <property type="nucleotide sequence ID" value="XM_040829866.1"/>
</dbReference>
<evidence type="ECO:0000313" key="2">
    <source>
        <dbReference type="Proteomes" id="UP000184383"/>
    </source>
</evidence>
<dbReference type="VEuPathDB" id="FungiDB:ASPWEDRAFT_164005"/>